<keyword evidence="1" id="KW-1133">Transmembrane helix</keyword>
<proteinExistence type="predicted"/>
<reference evidence="2 3" key="1">
    <citation type="submission" date="2016-11" db="EMBL/GenBank/DDBJ databases">
        <authorList>
            <person name="Varghese N."/>
            <person name="Submissions S."/>
        </authorList>
    </citation>
    <scope>NUCLEOTIDE SEQUENCE [LARGE SCALE GENOMIC DNA]</scope>
    <source>
        <strain evidence="2 3">DSM 16310</strain>
    </source>
</reference>
<keyword evidence="3" id="KW-1185">Reference proteome</keyword>
<feature type="transmembrane region" description="Helical" evidence="1">
    <location>
        <begin position="71"/>
        <end position="91"/>
    </location>
</feature>
<dbReference type="Proteomes" id="UP000184408">
    <property type="component" value="Unassembled WGS sequence"/>
</dbReference>
<evidence type="ECO:0000313" key="2">
    <source>
        <dbReference type="EMBL" id="SHJ40018.1"/>
    </source>
</evidence>
<organism evidence="2 3">
    <name type="scientific">Thalassobacter stenotrophicus DSM 16310</name>
    <dbReference type="NCBI Taxonomy" id="1123361"/>
    <lineage>
        <taxon>Bacteria</taxon>
        <taxon>Pseudomonadati</taxon>
        <taxon>Pseudomonadota</taxon>
        <taxon>Alphaproteobacteria</taxon>
        <taxon>Rhodobacterales</taxon>
        <taxon>Roseobacteraceae</taxon>
        <taxon>Thalassobacter</taxon>
    </lineage>
</organism>
<evidence type="ECO:0000256" key="1">
    <source>
        <dbReference type="SAM" id="Phobius"/>
    </source>
</evidence>
<keyword evidence="1" id="KW-0472">Membrane</keyword>
<keyword evidence="1" id="KW-0812">Transmembrane</keyword>
<evidence type="ECO:0000313" key="3">
    <source>
        <dbReference type="Proteomes" id="UP000184408"/>
    </source>
</evidence>
<comment type="caution">
    <text evidence="2">The sequence shown here is derived from an EMBL/GenBank/DDBJ whole genome shotgun (WGS) entry which is preliminary data.</text>
</comment>
<gene>
    <name evidence="2" type="ORF">SAMN02744035_03615</name>
</gene>
<accession>A0ABY1ILR2</accession>
<name>A0ABY1ILR2_9RHOB</name>
<sequence length="104" mass="11773">MAGSITMLTLYTDRIKSTRMRHCSGTFVRLGIPKHHVQILLIRLRFIRARKSSIAQTSCKYLTILVSDKNIVITLQGGFLMISACILFCMVNVQNGKKRNISCK</sequence>
<dbReference type="EMBL" id="FQYZ01000028">
    <property type="protein sequence ID" value="SHJ40018.1"/>
    <property type="molecule type" value="Genomic_DNA"/>
</dbReference>
<protein>
    <submittedName>
        <fullName evidence="2">Uncharacterized protein</fullName>
    </submittedName>
</protein>